<evidence type="ECO:0000313" key="2">
    <source>
        <dbReference type="Proteomes" id="UP000006753"/>
    </source>
</evidence>
<dbReference type="OrthoDB" id="3529261at2759"/>
<dbReference type="KEGG" id="mbe:MBM_03392"/>
<evidence type="ECO:0000313" key="1">
    <source>
        <dbReference type="EMBL" id="EKD18399.1"/>
    </source>
</evidence>
<sequence length="239" mass="26787">MSSSPCLLIPATSPKRNPMIRSHTWIPLAHTPLEIRTRLTTNKTSFVDRSIDRFHHRSFQNLPLRAGSSSPHHSSSPSEPLLREYFHAFNALFFFNALSPTFCTFVVMGRNCEQWRREFASGGPQRRGATLKRAQPGLRWRAQVEVGIVVFEPVDARIGAAEKLRRCLGAMSAEMVRAFLGIYACACERCGARDGAAAEEAWGVVAVWMEGFARERLGLELDVVGDCGLVVEREWFCAF</sequence>
<dbReference type="RefSeq" id="XP_007291281.1">
    <property type="nucleotide sequence ID" value="XM_007291219.1"/>
</dbReference>
<reference evidence="1 2" key="1">
    <citation type="journal article" date="2012" name="BMC Genomics">
        <title>Sequencing the genome of Marssonina brunnea reveals fungus-poplar co-evolution.</title>
        <authorList>
            <person name="Zhu S."/>
            <person name="Cao Y.-Z."/>
            <person name="Jiang C."/>
            <person name="Tan B.-Y."/>
            <person name="Wang Z."/>
            <person name="Feng S."/>
            <person name="Zhang L."/>
            <person name="Su X.-H."/>
            <person name="Brejova B."/>
            <person name="Vinar T."/>
            <person name="Xu M."/>
            <person name="Wang M.-X."/>
            <person name="Zhang S.-G."/>
            <person name="Huang M.-R."/>
            <person name="Wu R."/>
            <person name="Zhou Y."/>
        </authorList>
    </citation>
    <scope>NUCLEOTIDE SEQUENCE [LARGE SCALE GENOMIC DNA]</scope>
    <source>
        <strain evidence="1 2">MB_m1</strain>
    </source>
</reference>
<protein>
    <submittedName>
        <fullName evidence="1">Uncharacterized protein</fullName>
    </submittedName>
</protein>
<dbReference type="HOGENOM" id="CLU_1161373_0_0_1"/>
<accession>K1XZV9</accession>
<organism evidence="1 2">
    <name type="scientific">Marssonina brunnea f. sp. multigermtubi (strain MB_m1)</name>
    <name type="common">Marssonina leaf spot fungus</name>
    <dbReference type="NCBI Taxonomy" id="1072389"/>
    <lineage>
        <taxon>Eukaryota</taxon>
        <taxon>Fungi</taxon>
        <taxon>Dikarya</taxon>
        <taxon>Ascomycota</taxon>
        <taxon>Pezizomycotina</taxon>
        <taxon>Leotiomycetes</taxon>
        <taxon>Helotiales</taxon>
        <taxon>Drepanopezizaceae</taxon>
        <taxon>Drepanopeziza</taxon>
    </lineage>
</organism>
<dbReference type="EMBL" id="JH921433">
    <property type="protein sequence ID" value="EKD18399.1"/>
    <property type="molecule type" value="Genomic_DNA"/>
</dbReference>
<dbReference type="Proteomes" id="UP000006753">
    <property type="component" value="Unassembled WGS sequence"/>
</dbReference>
<gene>
    <name evidence="1" type="ORF">MBM_03392</name>
</gene>
<name>K1XZV9_MARBU</name>
<dbReference type="GeneID" id="18759327"/>
<proteinExistence type="predicted"/>
<dbReference type="AlphaFoldDB" id="K1XZV9"/>
<keyword evidence="2" id="KW-1185">Reference proteome</keyword>
<dbReference type="InParanoid" id="K1XZV9"/>